<sequence length="267" mass="29729">MSTTHSNHIVKIGLIGCGEVAQVVHIPTLLHMREFYLLTYLCDISSASLQHCSATIPSPHKKTHSPAELCASDDVNAVLVANSEEYLAEHSILGLQNGKHVLVEKPLAFIQRDIRVVIEVEMQSRGRVMVGYMRRLGGLDKVLYARVRDIVGPNSFFVDQSVTFPNKFTDFAAADTADKDERGREMVKTALETECGGVDVTPETTLIVLFKYPGFTVLYESGIDNVPRLDLHIEVYGRNKTVRVQYDTPYDKGLPVMMYIIENVDGA</sequence>
<evidence type="ECO:0000313" key="4">
    <source>
        <dbReference type="Proteomes" id="UP000800035"/>
    </source>
</evidence>
<accession>A0A6A5U9L3</accession>
<evidence type="ECO:0000313" key="3">
    <source>
        <dbReference type="EMBL" id="KAF1961621.1"/>
    </source>
</evidence>
<dbReference type="Gene3D" id="3.40.50.720">
    <property type="entry name" value="NAD(P)-binding Rossmann-like Domain"/>
    <property type="match status" value="1"/>
</dbReference>
<keyword evidence="1" id="KW-0560">Oxidoreductase</keyword>
<keyword evidence="4" id="KW-1185">Reference proteome</keyword>
<dbReference type="OrthoDB" id="64915at2759"/>
<feature type="domain" description="Gfo/Idh/MocA-like oxidoreductase N-terminal" evidence="2">
    <location>
        <begin position="10"/>
        <end position="132"/>
    </location>
</feature>
<proteinExistence type="predicted"/>
<dbReference type="AlphaFoldDB" id="A0A6A5U9L3"/>
<dbReference type="InterPro" id="IPR050463">
    <property type="entry name" value="Gfo/Idh/MocA_oxidrdct_glycsds"/>
</dbReference>
<dbReference type="Proteomes" id="UP000800035">
    <property type="component" value="Unassembled WGS sequence"/>
</dbReference>
<name>A0A6A5U9L3_9PLEO</name>
<evidence type="ECO:0000259" key="2">
    <source>
        <dbReference type="Pfam" id="PF01408"/>
    </source>
</evidence>
<dbReference type="GO" id="GO:0000166">
    <property type="term" value="F:nucleotide binding"/>
    <property type="evidence" value="ECO:0007669"/>
    <property type="project" value="InterPro"/>
</dbReference>
<protein>
    <submittedName>
        <fullName evidence="3">NAD(P)-binding protein</fullName>
    </submittedName>
</protein>
<reference evidence="3" key="1">
    <citation type="journal article" date="2020" name="Stud. Mycol.">
        <title>101 Dothideomycetes genomes: a test case for predicting lifestyles and emergence of pathogens.</title>
        <authorList>
            <person name="Haridas S."/>
            <person name="Albert R."/>
            <person name="Binder M."/>
            <person name="Bloem J."/>
            <person name="Labutti K."/>
            <person name="Salamov A."/>
            <person name="Andreopoulos B."/>
            <person name="Baker S."/>
            <person name="Barry K."/>
            <person name="Bills G."/>
            <person name="Bluhm B."/>
            <person name="Cannon C."/>
            <person name="Castanera R."/>
            <person name="Culley D."/>
            <person name="Daum C."/>
            <person name="Ezra D."/>
            <person name="Gonzalez J."/>
            <person name="Henrissat B."/>
            <person name="Kuo A."/>
            <person name="Liang C."/>
            <person name="Lipzen A."/>
            <person name="Lutzoni F."/>
            <person name="Magnuson J."/>
            <person name="Mondo S."/>
            <person name="Nolan M."/>
            <person name="Ohm R."/>
            <person name="Pangilinan J."/>
            <person name="Park H.-J."/>
            <person name="Ramirez L."/>
            <person name="Alfaro M."/>
            <person name="Sun H."/>
            <person name="Tritt A."/>
            <person name="Yoshinaga Y."/>
            <person name="Zwiers L.-H."/>
            <person name="Turgeon B."/>
            <person name="Goodwin S."/>
            <person name="Spatafora J."/>
            <person name="Crous P."/>
            <person name="Grigoriev I."/>
        </authorList>
    </citation>
    <scope>NUCLEOTIDE SEQUENCE</scope>
    <source>
        <strain evidence="3">CBS 675.92</strain>
    </source>
</reference>
<dbReference type="SUPFAM" id="SSF51735">
    <property type="entry name" value="NAD(P)-binding Rossmann-fold domains"/>
    <property type="match status" value="1"/>
</dbReference>
<dbReference type="Pfam" id="PF01408">
    <property type="entry name" value="GFO_IDH_MocA"/>
    <property type="match status" value="1"/>
</dbReference>
<dbReference type="PANTHER" id="PTHR43818">
    <property type="entry name" value="BCDNA.GH03377"/>
    <property type="match status" value="1"/>
</dbReference>
<gene>
    <name evidence="3" type="ORF">CC80DRAFT_512780</name>
</gene>
<dbReference type="InterPro" id="IPR036291">
    <property type="entry name" value="NAD(P)-bd_dom_sf"/>
</dbReference>
<dbReference type="InterPro" id="IPR000683">
    <property type="entry name" value="Gfo/Idh/MocA-like_OxRdtase_N"/>
</dbReference>
<organism evidence="3 4">
    <name type="scientific">Byssothecium circinans</name>
    <dbReference type="NCBI Taxonomy" id="147558"/>
    <lineage>
        <taxon>Eukaryota</taxon>
        <taxon>Fungi</taxon>
        <taxon>Dikarya</taxon>
        <taxon>Ascomycota</taxon>
        <taxon>Pezizomycotina</taxon>
        <taxon>Dothideomycetes</taxon>
        <taxon>Pleosporomycetidae</taxon>
        <taxon>Pleosporales</taxon>
        <taxon>Massarineae</taxon>
        <taxon>Massarinaceae</taxon>
        <taxon>Byssothecium</taxon>
    </lineage>
</organism>
<dbReference type="EMBL" id="ML976980">
    <property type="protein sequence ID" value="KAF1961621.1"/>
    <property type="molecule type" value="Genomic_DNA"/>
</dbReference>
<dbReference type="GO" id="GO:0016491">
    <property type="term" value="F:oxidoreductase activity"/>
    <property type="evidence" value="ECO:0007669"/>
    <property type="project" value="UniProtKB-KW"/>
</dbReference>
<dbReference type="PANTHER" id="PTHR43818:SF11">
    <property type="entry name" value="BCDNA.GH03377"/>
    <property type="match status" value="1"/>
</dbReference>
<evidence type="ECO:0000256" key="1">
    <source>
        <dbReference type="ARBA" id="ARBA00023002"/>
    </source>
</evidence>